<gene>
    <name evidence="1" type="ORF">MAPG_11499</name>
</gene>
<organism evidence="2 3">
    <name type="scientific">Magnaporthiopsis poae (strain ATCC 64411 / 73-15)</name>
    <name type="common">Kentucky bluegrass fungus</name>
    <name type="synonym">Magnaporthe poae</name>
    <dbReference type="NCBI Taxonomy" id="644358"/>
    <lineage>
        <taxon>Eukaryota</taxon>
        <taxon>Fungi</taxon>
        <taxon>Dikarya</taxon>
        <taxon>Ascomycota</taxon>
        <taxon>Pezizomycotina</taxon>
        <taxon>Sordariomycetes</taxon>
        <taxon>Sordariomycetidae</taxon>
        <taxon>Magnaporthales</taxon>
        <taxon>Magnaporthaceae</taxon>
        <taxon>Magnaporthiopsis</taxon>
    </lineage>
</organism>
<sequence length="171" mass="19630">MHPWRMIVSGRCFSERHLIFAIATSLCDFRIRTDDNITANPWYYRWLGWQVRNGKVKDFKQPTDAWPVGWQSAKVRGKWYAATLQQGGVNHRTLRPATKAAIPTKQSSMTPPADVLLVMRGDPIDSWLPKVPEGAQEKLNAAGTPMRLICNLARPRRRRQDDARFTPYQPS</sequence>
<keyword evidence="3" id="KW-1185">Reference proteome</keyword>
<reference evidence="3" key="1">
    <citation type="submission" date="2010-05" db="EMBL/GenBank/DDBJ databases">
        <title>The genome sequence of Magnaporthe poae strain ATCC 64411.</title>
        <authorList>
            <person name="Ma L.-J."/>
            <person name="Dead R."/>
            <person name="Young S."/>
            <person name="Zeng Q."/>
            <person name="Koehrsen M."/>
            <person name="Alvarado L."/>
            <person name="Berlin A."/>
            <person name="Chapman S.B."/>
            <person name="Chen Z."/>
            <person name="Freedman E."/>
            <person name="Gellesch M."/>
            <person name="Goldberg J."/>
            <person name="Griggs A."/>
            <person name="Gujja S."/>
            <person name="Heilman E.R."/>
            <person name="Heiman D."/>
            <person name="Hepburn T."/>
            <person name="Howarth C."/>
            <person name="Jen D."/>
            <person name="Larson L."/>
            <person name="Mehta T."/>
            <person name="Neiman D."/>
            <person name="Pearson M."/>
            <person name="Roberts A."/>
            <person name="Saif S."/>
            <person name="Shea T."/>
            <person name="Shenoy N."/>
            <person name="Sisk P."/>
            <person name="Stolte C."/>
            <person name="Sykes S."/>
            <person name="Walk T."/>
            <person name="White J."/>
            <person name="Yandava C."/>
            <person name="Haas B."/>
            <person name="Nusbaum C."/>
            <person name="Birren B."/>
        </authorList>
    </citation>
    <scope>NUCLEOTIDE SEQUENCE [LARGE SCALE GENOMIC DNA]</scope>
    <source>
        <strain evidence="3">ATCC 64411 / 73-15</strain>
    </source>
</reference>
<reference evidence="2" key="5">
    <citation type="submission" date="2015-06" db="UniProtKB">
        <authorList>
            <consortium name="EnsemblFungi"/>
        </authorList>
    </citation>
    <scope>IDENTIFICATION</scope>
    <source>
        <strain evidence="2">ATCC 64411</strain>
    </source>
</reference>
<evidence type="ECO:0000313" key="1">
    <source>
        <dbReference type="EMBL" id="KLU92554.1"/>
    </source>
</evidence>
<reference evidence="1" key="2">
    <citation type="submission" date="2010-05" db="EMBL/GenBank/DDBJ databases">
        <title>The Genome Sequence of Magnaporthe poae strain ATCC 64411.</title>
        <authorList>
            <consortium name="The Broad Institute Genome Sequencing Platform"/>
            <consortium name="Broad Institute Genome Sequencing Center for Infectious Disease"/>
            <person name="Ma L.-J."/>
            <person name="Dead R."/>
            <person name="Young S."/>
            <person name="Zeng Q."/>
            <person name="Koehrsen M."/>
            <person name="Alvarado L."/>
            <person name="Berlin A."/>
            <person name="Chapman S.B."/>
            <person name="Chen Z."/>
            <person name="Freedman E."/>
            <person name="Gellesch M."/>
            <person name="Goldberg J."/>
            <person name="Griggs A."/>
            <person name="Gujja S."/>
            <person name="Heilman E.R."/>
            <person name="Heiman D."/>
            <person name="Hepburn T."/>
            <person name="Howarth C."/>
            <person name="Jen D."/>
            <person name="Larson L."/>
            <person name="Mehta T."/>
            <person name="Neiman D."/>
            <person name="Pearson M."/>
            <person name="Roberts A."/>
            <person name="Saif S."/>
            <person name="Shea T."/>
            <person name="Shenoy N."/>
            <person name="Sisk P."/>
            <person name="Stolte C."/>
            <person name="Sykes S."/>
            <person name="Walk T."/>
            <person name="White J."/>
            <person name="Yandava C."/>
            <person name="Haas B."/>
            <person name="Nusbaum C."/>
            <person name="Birren B."/>
        </authorList>
    </citation>
    <scope>NUCLEOTIDE SEQUENCE</scope>
    <source>
        <strain evidence="1">ATCC 64411</strain>
    </source>
</reference>
<dbReference type="EMBL" id="ADBL01002832">
    <property type="status" value="NOT_ANNOTATED_CDS"/>
    <property type="molecule type" value="Genomic_DNA"/>
</dbReference>
<evidence type="ECO:0000313" key="2">
    <source>
        <dbReference type="EnsemblFungi" id="MAPG_11499T0"/>
    </source>
</evidence>
<reference evidence="2" key="4">
    <citation type="journal article" date="2015" name="G3 (Bethesda)">
        <title>Genome sequences of three phytopathogenic species of the Magnaporthaceae family of fungi.</title>
        <authorList>
            <person name="Okagaki L.H."/>
            <person name="Nunes C.C."/>
            <person name="Sailsbery J."/>
            <person name="Clay B."/>
            <person name="Brown D."/>
            <person name="John T."/>
            <person name="Oh Y."/>
            <person name="Young N."/>
            <person name="Fitzgerald M."/>
            <person name="Haas B.J."/>
            <person name="Zeng Q."/>
            <person name="Young S."/>
            <person name="Adiconis X."/>
            <person name="Fan L."/>
            <person name="Levin J.Z."/>
            <person name="Mitchell T.K."/>
            <person name="Okubara P.A."/>
            <person name="Farman M.L."/>
            <person name="Kohn L.M."/>
            <person name="Birren B."/>
            <person name="Ma L.-J."/>
            <person name="Dean R.A."/>
        </authorList>
    </citation>
    <scope>NUCLEOTIDE SEQUENCE</scope>
    <source>
        <strain evidence="2">ATCC 64411 / 73-15</strain>
    </source>
</reference>
<evidence type="ECO:0000313" key="3">
    <source>
        <dbReference type="Proteomes" id="UP000011715"/>
    </source>
</evidence>
<reference evidence="1" key="3">
    <citation type="submission" date="2011-03" db="EMBL/GenBank/DDBJ databases">
        <title>Annotation of Magnaporthe poae ATCC 64411.</title>
        <authorList>
            <person name="Ma L.-J."/>
            <person name="Dead R."/>
            <person name="Young S.K."/>
            <person name="Zeng Q."/>
            <person name="Gargeya S."/>
            <person name="Fitzgerald M."/>
            <person name="Haas B."/>
            <person name="Abouelleil A."/>
            <person name="Alvarado L."/>
            <person name="Arachchi H.M."/>
            <person name="Berlin A."/>
            <person name="Brown A."/>
            <person name="Chapman S.B."/>
            <person name="Chen Z."/>
            <person name="Dunbar C."/>
            <person name="Freedman E."/>
            <person name="Gearin G."/>
            <person name="Gellesch M."/>
            <person name="Goldberg J."/>
            <person name="Griggs A."/>
            <person name="Gujja S."/>
            <person name="Heiman D."/>
            <person name="Howarth C."/>
            <person name="Larson L."/>
            <person name="Lui A."/>
            <person name="MacDonald P.J.P."/>
            <person name="Mehta T."/>
            <person name="Montmayeur A."/>
            <person name="Murphy C."/>
            <person name="Neiman D."/>
            <person name="Pearson M."/>
            <person name="Priest M."/>
            <person name="Roberts A."/>
            <person name="Saif S."/>
            <person name="Shea T."/>
            <person name="Shenoy N."/>
            <person name="Sisk P."/>
            <person name="Stolte C."/>
            <person name="Sykes S."/>
            <person name="Yandava C."/>
            <person name="Wortman J."/>
            <person name="Nusbaum C."/>
            <person name="Birren B."/>
        </authorList>
    </citation>
    <scope>NUCLEOTIDE SEQUENCE</scope>
    <source>
        <strain evidence="1">ATCC 64411</strain>
    </source>
</reference>
<dbReference type="EnsemblFungi" id="MAPG_11499T0">
    <property type="protein sequence ID" value="MAPG_11499T0"/>
    <property type="gene ID" value="MAPG_11499"/>
</dbReference>
<protein>
    <submittedName>
        <fullName evidence="1 2">Uncharacterized protein</fullName>
    </submittedName>
</protein>
<dbReference type="VEuPathDB" id="FungiDB:MAPG_11499"/>
<dbReference type="EMBL" id="GL876981">
    <property type="protein sequence ID" value="KLU92554.1"/>
    <property type="molecule type" value="Genomic_DNA"/>
</dbReference>
<dbReference type="Proteomes" id="UP000011715">
    <property type="component" value="Unassembled WGS sequence"/>
</dbReference>
<dbReference type="AlphaFoldDB" id="A0A0C4EFF5"/>
<proteinExistence type="predicted"/>
<name>A0A0C4EFF5_MAGP6</name>
<accession>A0A0C4EFF5</accession>